<keyword evidence="2" id="KW-1133">Transmembrane helix</keyword>
<protein>
    <submittedName>
        <fullName evidence="3">Uncharacterized protein</fullName>
    </submittedName>
</protein>
<reference evidence="3 4" key="1">
    <citation type="submission" date="2018-11" db="EMBL/GenBank/DDBJ databases">
        <title>Rufibacter latericius sp. nov., isolated from water in Baiyang Lake.</title>
        <authorList>
            <person name="Yang Y."/>
        </authorList>
    </citation>
    <scope>NUCLEOTIDE SEQUENCE [LARGE SCALE GENOMIC DNA]</scope>
    <source>
        <strain evidence="3 4">R-22-1c-1</strain>
    </source>
</reference>
<keyword evidence="4" id="KW-1185">Reference proteome</keyword>
<dbReference type="EMBL" id="RJJD01000015">
    <property type="protein sequence ID" value="RNI23401.1"/>
    <property type="molecule type" value="Genomic_DNA"/>
</dbReference>
<organism evidence="3 4">
    <name type="scientific">Rufibacter latericius</name>
    <dbReference type="NCBI Taxonomy" id="2487040"/>
    <lineage>
        <taxon>Bacteria</taxon>
        <taxon>Pseudomonadati</taxon>
        <taxon>Bacteroidota</taxon>
        <taxon>Cytophagia</taxon>
        <taxon>Cytophagales</taxon>
        <taxon>Hymenobacteraceae</taxon>
        <taxon>Rufibacter</taxon>
    </lineage>
</organism>
<dbReference type="Proteomes" id="UP000272117">
    <property type="component" value="Unassembled WGS sequence"/>
</dbReference>
<evidence type="ECO:0000256" key="1">
    <source>
        <dbReference type="SAM" id="MobiDB-lite"/>
    </source>
</evidence>
<evidence type="ECO:0000256" key="2">
    <source>
        <dbReference type="SAM" id="Phobius"/>
    </source>
</evidence>
<accession>A0A3M9MCV7</accession>
<keyword evidence="2" id="KW-0812">Transmembrane</keyword>
<feature type="region of interest" description="Disordered" evidence="1">
    <location>
        <begin position="176"/>
        <end position="200"/>
    </location>
</feature>
<feature type="transmembrane region" description="Helical" evidence="2">
    <location>
        <begin position="74"/>
        <end position="91"/>
    </location>
</feature>
<gene>
    <name evidence="3" type="ORF">EFB08_17805</name>
</gene>
<keyword evidence="2" id="KW-0472">Membrane</keyword>
<evidence type="ECO:0000313" key="3">
    <source>
        <dbReference type="EMBL" id="RNI23401.1"/>
    </source>
</evidence>
<proteinExistence type="predicted"/>
<dbReference type="AlphaFoldDB" id="A0A3M9MCV7"/>
<comment type="caution">
    <text evidence="3">The sequence shown here is derived from an EMBL/GenBank/DDBJ whole genome shotgun (WGS) entry which is preliminary data.</text>
</comment>
<evidence type="ECO:0000313" key="4">
    <source>
        <dbReference type="Proteomes" id="UP000272117"/>
    </source>
</evidence>
<sequence>MTTSSEARQKKSGGPHCFRAFFKKSGQKQEQVLSRSRSLTATQPEDTPHHKRLFVSPPSGILFIFARRTSFPVVKVRVIFFAVYLFLGSLLPNSDLHELSKISNLLQHYQTHIALNDQLSFTAFLDMHYQGSENTPSENHDRLPLKQMGNSAYDFFVAMPLLQPFFQVHEAQEPQQFTSHPQSRVPEAFTGSIWQPPQAA</sequence>
<name>A0A3M9MCV7_9BACT</name>